<evidence type="ECO:0000313" key="3">
    <source>
        <dbReference type="EMBL" id="OUN04306.1"/>
    </source>
</evidence>
<accession>A0A1Y3QXE7</accession>
<gene>
    <name evidence="3" type="ORF">B5G41_03065</name>
</gene>
<sequence length="298" mass="34619">MGAQRARFSFQKVLFGRRCRMSSRDTFYFPHEYNAKDDPKCERLIFEMGMEGYGIFWSLLEVLRAQPDYTYPLENIPLVAYKYRTDSEKVRRVVFDFGLFNVVDDKIFFSNGLIRRMQPMDQRRHKQSEGGKEGAKKRWENGGKNSLPNGYPINLPNGYPYSNKSRVNKMREEESKGDCKGGDAIPESNDASASTNAGGSAPAPHKYSESFLKFQQWVTDNAPRVAKMKEPMTEEQSQKLKDKYPTEQICEVLQAMHNYEPLIRRNRSAYLTASNWLRRQNQTTTLANHETKRTYQDL</sequence>
<evidence type="ECO:0000313" key="4">
    <source>
        <dbReference type="Proteomes" id="UP000195772"/>
    </source>
</evidence>
<feature type="compositionally biased region" description="Basic and acidic residues" evidence="1">
    <location>
        <begin position="169"/>
        <end position="181"/>
    </location>
</feature>
<feature type="compositionally biased region" description="Basic and acidic residues" evidence="1">
    <location>
        <begin position="127"/>
        <end position="141"/>
    </location>
</feature>
<organism evidence="3 4">
    <name type="scientific">Alistipes onderdonkii</name>
    <dbReference type="NCBI Taxonomy" id="328813"/>
    <lineage>
        <taxon>Bacteria</taxon>
        <taxon>Pseudomonadati</taxon>
        <taxon>Bacteroidota</taxon>
        <taxon>Bacteroidia</taxon>
        <taxon>Bacteroidales</taxon>
        <taxon>Rikenellaceae</taxon>
        <taxon>Alistipes</taxon>
    </lineage>
</organism>
<dbReference type="Proteomes" id="UP000195772">
    <property type="component" value="Unassembled WGS sequence"/>
</dbReference>
<evidence type="ECO:0000256" key="1">
    <source>
        <dbReference type="SAM" id="MobiDB-lite"/>
    </source>
</evidence>
<comment type="caution">
    <text evidence="3">The sequence shown here is derived from an EMBL/GenBank/DDBJ whole genome shotgun (WGS) entry which is preliminary data.</text>
</comment>
<protein>
    <recommendedName>
        <fullName evidence="2">Lin1244/Lin1753-like N-terminal domain-containing protein</fullName>
    </recommendedName>
</protein>
<evidence type="ECO:0000259" key="2">
    <source>
        <dbReference type="Pfam" id="PF14297"/>
    </source>
</evidence>
<proteinExistence type="predicted"/>
<dbReference type="OrthoDB" id="1009602at2"/>
<dbReference type="AlphaFoldDB" id="A0A1Y3QXE7"/>
<dbReference type="Pfam" id="PF14297">
    <property type="entry name" value="Lin1244_N"/>
    <property type="match status" value="1"/>
</dbReference>
<reference evidence="4" key="1">
    <citation type="submission" date="2017-04" db="EMBL/GenBank/DDBJ databases">
        <title>Function of individual gut microbiota members based on whole genome sequencing of pure cultures obtained from chicken caecum.</title>
        <authorList>
            <person name="Medvecky M."/>
            <person name="Cejkova D."/>
            <person name="Polansky O."/>
            <person name="Karasova D."/>
            <person name="Kubasova T."/>
            <person name="Cizek A."/>
            <person name="Rychlik I."/>
        </authorList>
    </citation>
    <scope>NUCLEOTIDE SEQUENCE [LARGE SCALE GENOMIC DNA]</scope>
    <source>
        <strain evidence="4">An90</strain>
    </source>
</reference>
<feature type="compositionally biased region" description="Polar residues" evidence="1">
    <location>
        <begin position="189"/>
        <end position="198"/>
    </location>
</feature>
<feature type="domain" description="Lin1244/Lin1753-like N-terminal" evidence="2">
    <location>
        <begin position="28"/>
        <end position="112"/>
    </location>
</feature>
<dbReference type="EMBL" id="NFHB01000002">
    <property type="protein sequence ID" value="OUN04306.1"/>
    <property type="molecule type" value="Genomic_DNA"/>
</dbReference>
<name>A0A1Y3QXE7_9BACT</name>
<dbReference type="InterPro" id="IPR025400">
    <property type="entry name" value="Lin1244/Lin1753-like_N"/>
</dbReference>
<feature type="region of interest" description="Disordered" evidence="1">
    <location>
        <begin position="119"/>
        <end position="204"/>
    </location>
</feature>